<dbReference type="InterPro" id="IPR011712">
    <property type="entry name" value="Sig_transdc_His_kin_sub3_dim/P"/>
</dbReference>
<dbReference type="PANTHER" id="PTHR24421:SF37">
    <property type="entry name" value="SENSOR HISTIDINE KINASE NARS"/>
    <property type="match status" value="1"/>
</dbReference>
<evidence type="ECO:0000256" key="12">
    <source>
        <dbReference type="ARBA" id="ARBA00023136"/>
    </source>
</evidence>
<dbReference type="Gene3D" id="1.20.5.1930">
    <property type="match status" value="1"/>
</dbReference>
<dbReference type="PROSITE" id="PS50109">
    <property type="entry name" value="HIS_KIN"/>
    <property type="match status" value="1"/>
</dbReference>
<feature type="domain" description="Histidine kinase" evidence="15">
    <location>
        <begin position="158"/>
        <end position="354"/>
    </location>
</feature>
<dbReference type="InterPro" id="IPR050482">
    <property type="entry name" value="Sensor_HK_TwoCompSys"/>
</dbReference>
<keyword evidence="7 13" id="KW-0547">Nucleotide-binding</keyword>
<keyword evidence="5 13" id="KW-0808">Transferase</keyword>
<evidence type="ECO:0000256" key="9">
    <source>
        <dbReference type="ARBA" id="ARBA00022840"/>
    </source>
</evidence>
<keyword evidence="12 13" id="KW-0472">Membrane</keyword>
<dbReference type="Proteomes" id="UP000268310">
    <property type="component" value="Chromosome"/>
</dbReference>
<keyword evidence="9 13" id="KW-0067">ATP-binding</keyword>
<evidence type="ECO:0000313" key="18">
    <source>
        <dbReference type="Proteomes" id="UP000268310"/>
    </source>
</evidence>
<evidence type="ECO:0000256" key="13">
    <source>
        <dbReference type="PIRNR" id="PIRNR037431"/>
    </source>
</evidence>
<evidence type="ECO:0000256" key="7">
    <source>
        <dbReference type="ARBA" id="ARBA00022741"/>
    </source>
</evidence>
<dbReference type="GO" id="GO:0005524">
    <property type="term" value="F:ATP binding"/>
    <property type="evidence" value="ECO:0007669"/>
    <property type="project" value="UniProtKB-UniRule"/>
</dbReference>
<keyword evidence="6 14" id="KW-0812">Transmembrane</keyword>
<dbReference type="InterPro" id="IPR003594">
    <property type="entry name" value="HATPase_dom"/>
</dbReference>
<evidence type="ECO:0000256" key="8">
    <source>
        <dbReference type="ARBA" id="ARBA00022777"/>
    </source>
</evidence>
<dbReference type="GO" id="GO:0005886">
    <property type="term" value="C:plasma membrane"/>
    <property type="evidence" value="ECO:0007669"/>
    <property type="project" value="UniProtKB-SubCell"/>
</dbReference>
<organism evidence="17 19">
    <name type="scientific">Tetragenococcus osmophilus</name>
    <dbReference type="NCBI Taxonomy" id="526944"/>
    <lineage>
        <taxon>Bacteria</taxon>
        <taxon>Bacillati</taxon>
        <taxon>Bacillota</taxon>
        <taxon>Bacilli</taxon>
        <taxon>Lactobacillales</taxon>
        <taxon>Enterococcaceae</taxon>
        <taxon>Tetragenococcus</taxon>
    </lineage>
</organism>
<keyword evidence="11 13" id="KW-0902">Two-component regulatory system</keyword>
<feature type="transmembrane region" description="Helical" evidence="14">
    <location>
        <begin position="52"/>
        <end position="74"/>
    </location>
</feature>
<accession>A0AA38CTM1</accession>
<dbReference type="SUPFAM" id="SSF55874">
    <property type="entry name" value="ATPase domain of HSP90 chaperone/DNA topoisomerase II/histidine kinase"/>
    <property type="match status" value="1"/>
</dbReference>
<dbReference type="PIRSF" id="PIRSF037431">
    <property type="entry name" value="STHK_LiaS"/>
    <property type="match status" value="1"/>
</dbReference>
<dbReference type="AlphaFoldDB" id="A0AA38CTM1"/>
<reference evidence="16 18" key="1">
    <citation type="journal article" date="2012" name="Int. J. Syst. Evol. Microbiol.">
        <title>Characterization of Tetragenococcus strains from sugar thick juice reveals a novel species, Tetragenococcus osmophilus sp. nov., and divides Tetragenococcus halophilus into two subspecies, T. halophilus subsp. halophilus subsp. nov. and T. halophilus subsp. flandriensis subsp. nov.</title>
        <authorList>
            <person name="Juste A."/>
            <person name="Van Trappen S."/>
            <person name="Verreth C."/>
            <person name="Cleenwerck I."/>
            <person name="De Vos P."/>
            <person name="Lievens B."/>
            <person name="Willems K.A."/>
        </authorList>
    </citation>
    <scope>NUCLEOTIDE SEQUENCE [LARGE SCALE GENOMIC DNA]</scope>
    <source>
        <strain evidence="16 18">JCM 31126</strain>
    </source>
</reference>
<protein>
    <recommendedName>
        <fullName evidence="13">Sensor histidine kinase</fullName>
        <ecNumber evidence="13">2.7.13.3</ecNumber>
    </recommendedName>
</protein>
<dbReference type="EMBL" id="BSUW01000001">
    <property type="protein sequence ID" value="GMA71423.1"/>
    <property type="molecule type" value="Genomic_DNA"/>
</dbReference>
<evidence type="ECO:0000256" key="4">
    <source>
        <dbReference type="ARBA" id="ARBA00022553"/>
    </source>
</evidence>
<dbReference type="PANTHER" id="PTHR24421">
    <property type="entry name" value="NITRATE/NITRITE SENSOR PROTEIN NARX-RELATED"/>
    <property type="match status" value="1"/>
</dbReference>
<proteinExistence type="predicted"/>
<evidence type="ECO:0000256" key="11">
    <source>
        <dbReference type="ARBA" id="ARBA00023012"/>
    </source>
</evidence>
<evidence type="ECO:0000256" key="6">
    <source>
        <dbReference type="ARBA" id="ARBA00022692"/>
    </source>
</evidence>
<dbReference type="Proteomes" id="UP001157039">
    <property type="component" value="Unassembled WGS sequence"/>
</dbReference>
<dbReference type="InterPro" id="IPR017202">
    <property type="entry name" value="LiaS/VraS"/>
</dbReference>
<evidence type="ECO:0000256" key="1">
    <source>
        <dbReference type="ARBA" id="ARBA00000085"/>
    </source>
</evidence>
<evidence type="ECO:0000256" key="14">
    <source>
        <dbReference type="SAM" id="Phobius"/>
    </source>
</evidence>
<evidence type="ECO:0000256" key="5">
    <source>
        <dbReference type="ARBA" id="ARBA00022679"/>
    </source>
</evidence>
<feature type="transmembrane region" description="Helical" evidence="14">
    <location>
        <begin position="9"/>
        <end position="32"/>
    </location>
</feature>
<dbReference type="SMART" id="SM00387">
    <property type="entry name" value="HATPase_c"/>
    <property type="match status" value="1"/>
</dbReference>
<dbReference type="EC" id="2.7.13.3" evidence="13"/>
<keyword evidence="4" id="KW-0597">Phosphoprotein</keyword>
<dbReference type="GO" id="GO:0000155">
    <property type="term" value="F:phosphorelay sensor kinase activity"/>
    <property type="evidence" value="ECO:0007669"/>
    <property type="project" value="UniProtKB-UniRule"/>
</dbReference>
<keyword evidence="10 14" id="KW-1133">Transmembrane helix</keyword>
<reference evidence="17 19" key="2">
    <citation type="journal article" date="2014" name="Int. J. Syst. Evol. Microbiol.">
        <title>Complete genome sequence of Corynebacterium casei LMG S-19264T (=DSM 44701T), isolated from a smear-ripened cheese.</title>
        <authorList>
            <consortium name="US DOE Joint Genome Institute (JGI-PGF)"/>
            <person name="Walter F."/>
            <person name="Albersmeier A."/>
            <person name="Kalinowski J."/>
            <person name="Ruckert C."/>
        </authorList>
    </citation>
    <scope>NUCLEOTIDE SEQUENCE [LARGE SCALE GENOMIC DNA]</scope>
    <source>
        <strain evidence="17 19">NBRC 114545</strain>
    </source>
</reference>
<dbReference type="KEGG" id="too:C7K38_10555"/>
<name>A0AA38CTM1_9ENTE</name>
<dbReference type="InterPro" id="IPR005467">
    <property type="entry name" value="His_kinase_dom"/>
</dbReference>
<evidence type="ECO:0000313" key="17">
    <source>
        <dbReference type="EMBL" id="GMA71423.1"/>
    </source>
</evidence>
<evidence type="ECO:0000313" key="16">
    <source>
        <dbReference type="EMBL" id="AYW48781.1"/>
    </source>
</evidence>
<evidence type="ECO:0000256" key="3">
    <source>
        <dbReference type="ARBA" id="ARBA00022475"/>
    </source>
</evidence>
<evidence type="ECO:0000259" key="15">
    <source>
        <dbReference type="PROSITE" id="PS50109"/>
    </source>
</evidence>
<keyword evidence="3 13" id="KW-1003">Cell membrane</keyword>
<dbReference type="InterPro" id="IPR036890">
    <property type="entry name" value="HATPase_C_sf"/>
</dbReference>
<evidence type="ECO:0000313" key="19">
    <source>
        <dbReference type="Proteomes" id="UP001157039"/>
    </source>
</evidence>
<keyword evidence="8 13" id="KW-0418">Kinase</keyword>
<comment type="subcellular location">
    <subcellularLocation>
        <location evidence="2 13">Cell membrane</location>
        <topology evidence="2 13">Multi-pass membrane protein</topology>
    </subcellularLocation>
</comment>
<evidence type="ECO:0000256" key="2">
    <source>
        <dbReference type="ARBA" id="ARBA00004651"/>
    </source>
</evidence>
<evidence type="ECO:0000256" key="10">
    <source>
        <dbReference type="ARBA" id="ARBA00022989"/>
    </source>
</evidence>
<reference evidence="17" key="4">
    <citation type="submission" date="2023-02" db="EMBL/GenBank/DDBJ databases">
        <authorList>
            <person name="Sun Q."/>
            <person name="Mori K."/>
        </authorList>
    </citation>
    <scope>NUCLEOTIDE SEQUENCE</scope>
    <source>
        <strain evidence="17">NBRC 114545</strain>
    </source>
</reference>
<gene>
    <name evidence="16" type="ORF">C7K38_10555</name>
    <name evidence="17" type="ORF">GCM10025885_04720</name>
</gene>
<dbReference type="RefSeq" id="WP_123936562.1">
    <property type="nucleotide sequence ID" value="NZ_BSUW01000001.1"/>
</dbReference>
<dbReference type="CDD" id="cd16917">
    <property type="entry name" value="HATPase_UhpB-NarQ-NarX-like"/>
    <property type="match status" value="1"/>
</dbReference>
<comment type="catalytic activity">
    <reaction evidence="1 13">
        <text>ATP + protein L-histidine = ADP + protein N-phospho-L-histidine.</text>
        <dbReference type="EC" id="2.7.13.3"/>
    </reaction>
</comment>
<dbReference type="EMBL" id="CP027783">
    <property type="protein sequence ID" value="AYW48781.1"/>
    <property type="molecule type" value="Genomic_DNA"/>
</dbReference>
<dbReference type="Pfam" id="PF07730">
    <property type="entry name" value="HisKA_3"/>
    <property type="match status" value="1"/>
</dbReference>
<dbReference type="Pfam" id="PF02518">
    <property type="entry name" value="HATPase_c"/>
    <property type="match status" value="1"/>
</dbReference>
<reference evidence="16" key="3">
    <citation type="submission" date="2018-03" db="EMBL/GenBank/DDBJ databases">
        <authorList>
            <person name="Jeon C.O."/>
        </authorList>
    </citation>
    <scope>NUCLEOTIDE SEQUENCE</scope>
    <source>
        <strain evidence="16">JCM 31126</strain>
    </source>
</reference>
<keyword evidence="18" id="KW-1185">Reference proteome</keyword>
<dbReference type="GO" id="GO:0046983">
    <property type="term" value="F:protein dimerization activity"/>
    <property type="evidence" value="ECO:0007669"/>
    <property type="project" value="InterPro"/>
</dbReference>
<sequence>MTSRKSRKILAAFSSLLAFFIMLLVLLFYMLGIGQTQRWLQIFQVTIAYVPIIGYLIGIALVCGLITFVVLTYFQRKEITPIAEKMRLLANGNFENMFLNQANHYSNENQELAAIHQDISTIKEKMKDMSSQLQILNTRPQFIDGQTKEEILENERHRLARELHDSVSQELFAAMMMMSAVTEQTKEADIPEAQQKQLQMISSIINTSQSEMRALLLHLRPVTLEEKSLKKGIEQLLQELQTKITLSLTWEIEDLNIPRHIEDQLFRVVQELLSNTLRHSKANELEVYLHLIDKNILLRVVDDGVGFNPEQKERTGSYGLRNVRERMAAIGGTVKVISFKGQGTSIEIKIPLMEEVSGK</sequence>
<dbReference type="Gene3D" id="3.30.565.10">
    <property type="entry name" value="Histidine kinase-like ATPase, C-terminal domain"/>
    <property type="match status" value="1"/>
</dbReference>